<organism evidence="2 3">
    <name type="scientific">Bartonella taylorii</name>
    <dbReference type="NCBI Taxonomy" id="33046"/>
    <lineage>
        <taxon>Bacteria</taxon>
        <taxon>Pseudomonadati</taxon>
        <taxon>Pseudomonadota</taxon>
        <taxon>Alphaproteobacteria</taxon>
        <taxon>Hyphomicrobiales</taxon>
        <taxon>Bartonellaceae</taxon>
        <taxon>Bartonella</taxon>
    </lineage>
</organism>
<accession>A0A9Q8YWY4</accession>
<dbReference type="RefSeq" id="WP_078691621.1">
    <property type="nucleotide sequence ID" value="NZ_CP083444.1"/>
</dbReference>
<dbReference type="AlphaFoldDB" id="A0A9Q8YWY4"/>
<sequence>MLKPVLRLFPLFLFVIHTQTAMAKEKDNKFDFPQIIANYILTEDFLLKMEQIKKEECENSPSESKISNTEKASDIEIEHDDSVEGFAASISNQPKLMNILRKNNITPKDFAIGTRALQATLTILTFPELLKKEGLSFDEKNTVVSDNLEFAKKHMYRMLVILKRRCK</sequence>
<evidence type="ECO:0000313" key="2">
    <source>
        <dbReference type="EMBL" id="USP02464.1"/>
    </source>
</evidence>
<evidence type="ECO:0000256" key="1">
    <source>
        <dbReference type="SAM" id="SignalP"/>
    </source>
</evidence>
<dbReference type="Proteomes" id="UP001056980">
    <property type="component" value="Chromosome"/>
</dbReference>
<protein>
    <submittedName>
        <fullName evidence="2">Uncharacterized protein</fullName>
    </submittedName>
</protein>
<dbReference type="EMBL" id="CP083444">
    <property type="protein sequence ID" value="USP02464.1"/>
    <property type="molecule type" value="Genomic_DNA"/>
</dbReference>
<proteinExistence type="predicted"/>
<dbReference type="KEGG" id="btay:LAJ60_06190"/>
<reference evidence="2" key="1">
    <citation type="journal article" date="2022" name="Proc. Natl. Acad. Sci. U.S.A.">
        <title>Identification of the Bartonella autotransporter CFA as a protective antigen and hypervariable target of neutralizing antibodies in mice.</title>
        <authorList>
            <person name="Siewert L.K."/>
            <person name="Korotaev A."/>
            <person name="Sedzicki J."/>
            <person name="Fromm K."/>
            <person name="Pinschewer D.D."/>
            <person name="Dehio C."/>
        </authorList>
    </citation>
    <scope>NUCLEOTIDE SEQUENCE</scope>
    <source>
        <strain evidence="2">IBS296</strain>
    </source>
</reference>
<name>A0A9Q8YWY4_BARTA</name>
<feature type="chain" id="PRO_5040115228" evidence="1">
    <location>
        <begin position="24"/>
        <end position="167"/>
    </location>
</feature>
<gene>
    <name evidence="2" type="ORF">LAJ60_06190</name>
</gene>
<evidence type="ECO:0000313" key="3">
    <source>
        <dbReference type="Proteomes" id="UP001056980"/>
    </source>
</evidence>
<keyword evidence="1" id="KW-0732">Signal</keyword>
<feature type="signal peptide" evidence="1">
    <location>
        <begin position="1"/>
        <end position="23"/>
    </location>
</feature>